<dbReference type="EC" id="1.4.3.16" evidence="4"/>
<gene>
    <name evidence="15" type="ORF">Q9R02_16170</name>
</gene>
<evidence type="ECO:0000256" key="3">
    <source>
        <dbReference type="ARBA" id="ARBA00008562"/>
    </source>
</evidence>
<reference evidence="15 16" key="1">
    <citation type="submission" date="2023-08" db="EMBL/GenBank/DDBJ databases">
        <title>Arthrobacter horti sp. nov., isolated from forest soil.</title>
        <authorList>
            <person name="Park M."/>
        </authorList>
    </citation>
    <scope>NUCLEOTIDE SEQUENCE [LARGE SCALE GENOMIC DNA]</scope>
    <source>
        <strain evidence="15 16">YJM1</strain>
    </source>
</reference>
<evidence type="ECO:0000256" key="12">
    <source>
        <dbReference type="ARBA" id="ARBA00048305"/>
    </source>
</evidence>
<feature type="domain" description="FAD-dependent oxidoreductase 2 FAD-binding" evidence="14">
    <location>
        <begin position="9"/>
        <end position="397"/>
    </location>
</feature>
<dbReference type="Gene3D" id="3.50.50.60">
    <property type="entry name" value="FAD/NAD(P)-binding domain"/>
    <property type="match status" value="1"/>
</dbReference>
<proteinExistence type="inferred from homology"/>
<name>A0ABT9ISZ5_9MICC</name>
<keyword evidence="9" id="KW-0560">Oxidoreductase</keyword>
<keyword evidence="8" id="KW-0274">FAD</keyword>
<dbReference type="InterPro" id="IPR005288">
    <property type="entry name" value="NadB"/>
</dbReference>
<dbReference type="SUPFAM" id="SSF56425">
    <property type="entry name" value="Succinate dehydrogenase/fumarate reductase flavoprotein, catalytic domain"/>
    <property type="match status" value="1"/>
</dbReference>
<feature type="transmembrane region" description="Helical" evidence="13">
    <location>
        <begin position="7"/>
        <end position="26"/>
    </location>
</feature>
<keyword evidence="13" id="KW-0472">Membrane</keyword>
<evidence type="ECO:0000256" key="7">
    <source>
        <dbReference type="ARBA" id="ARBA00022642"/>
    </source>
</evidence>
<dbReference type="InterPro" id="IPR003953">
    <property type="entry name" value="FAD-dep_OxRdtase_2_FAD-bd"/>
</dbReference>
<evidence type="ECO:0000256" key="5">
    <source>
        <dbReference type="ARBA" id="ARBA00021901"/>
    </source>
</evidence>
<keyword evidence="7" id="KW-0662">Pyridine nucleotide biosynthesis</keyword>
<dbReference type="PANTHER" id="PTHR42716">
    <property type="entry name" value="L-ASPARTATE OXIDASE"/>
    <property type="match status" value="1"/>
</dbReference>
<comment type="similarity">
    <text evidence="3">Belongs to the FAD-dependent oxidoreductase 2 family. NadB subfamily.</text>
</comment>
<organism evidence="15 16">
    <name type="scientific">Arthrobacter horti</name>
    <dbReference type="NCBI Taxonomy" id="3068273"/>
    <lineage>
        <taxon>Bacteria</taxon>
        <taxon>Bacillati</taxon>
        <taxon>Actinomycetota</taxon>
        <taxon>Actinomycetes</taxon>
        <taxon>Micrococcales</taxon>
        <taxon>Micrococcaceae</taxon>
        <taxon>Arthrobacter</taxon>
    </lineage>
</organism>
<keyword evidence="6" id="KW-0285">Flavoprotein</keyword>
<comment type="pathway">
    <text evidence="2">Cofactor biosynthesis; NAD(+) biosynthesis; iminoaspartate from L-aspartate (oxidase route): step 1/1.</text>
</comment>
<dbReference type="Gene3D" id="3.90.700.10">
    <property type="entry name" value="Succinate dehydrogenase/fumarate reductase flavoprotein, catalytic domain"/>
    <property type="match status" value="1"/>
</dbReference>
<sequence>MTRPAEAGLIVVGSGIAGLYAALLAADAGLPVTLLTSGELEASNSFAAQGGICAVLGEDQRAAGDSVDAHVADTLAAGAGLCDEDAVRLLCSAAAQDIATLERFGVRFDRGADGAYSLGLEAAHSHPRILHVGGDATGAGMVRALVSAVVQEVMAGKATLVENARVTGLPTTTPGAAVRGVRYERAGVSYELAASDVLLATGGAGRLFARTTNPVGALAEGVGLALEAGAVIRDAEFLQFHPTALRLPGQAQDGWLVSEAVRGEGAVLLDADGVRFMPEYHPLAELAPRDVVSRAVADHLNRLGAPGGAVYLDARPIVERHGAGFLSRRFPSISAALALAGIDWERQRVPVAPAAHYWMGGVATDLDGRTSVPGLWAAGEVACTGVHGANRLASNSLLEGLVFGRRVIEALVRGGAGAAHGAFADVVTADPTIAELAVAGLSSLPAVVGSNVRQRAQRATLEALQELMTTHAGMSRTAEGLAHAAATLDAWLAAEDVDDAGLRLSLLAARALVAGAQARAVGVGAHFRSDAPAGATPDLRHQGWLLSRCGHAMPASPEPLETAGRKVPTS</sequence>
<evidence type="ECO:0000256" key="10">
    <source>
        <dbReference type="ARBA" id="ARBA00029426"/>
    </source>
</evidence>
<keyword evidence="13" id="KW-1133">Transmembrane helix</keyword>
<evidence type="ECO:0000313" key="15">
    <source>
        <dbReference type="EMBL" id="MDP5228693.1"/>
    </source>
</evidence>
<dbReference type="InterPro" id="IPR037099">
    <property type="entry name" value="Fum_R/Succ_DH_flav-like_C_sf"/>
</dbReference>
<dbReference type="InterPro" id="IPR036188">
    <property type="entry name" value="FAD/NAD-bd_sf"/>
</dbReference>
<dbReference type="PRINTS" id="PR00368">
    <property type="entry name" value="FADPNR"/>
</dbReference>
<dbReference type="Proteomes" id="UP001232725">
    <property type="component" value="Unassembled WGS sequence"/>
</dbReference>
<dbReference type="SUPFAM" id="SSF51905">
    <property type="entry name" value="FAD/NAD(P)-binding domain"/>
    <property type="match status" value="1"/>
</dbReference>
<comment type="function">
    <text evidence="10">Catalyzes the oxidation of L-aspartate to iminoaspartate, the first step in the de novo biosynthesis of NAD(+).</text>
</comment>
<evidence type="ECO:0000256" key="6">
    <source>
        <dbReference type="ARBA" id="ARBA00022630"/>
    </source>
</evidence>
<evidence type="ECO:0000256" key="11">
    <source>
        <dbReference type="ARBA" id="ARBA00030386"/>
    </source>
</evidence>
<evidence type="ECO:0000256" key="9">
    <source>
        <dbReference type="ARBA" id="ARBA00023002"/>
    </source>
</evidence>
<dbReference type="PANTHER" id="PTHR42716:SF2">
    <property type="entry name" value="L-ASPARTATE OXIDASE, CHLOROPLASTIC"/>
    <property type="match status" value="1"/>
</dbReference>
<protein>
    <recommendedName>
        <fullName evidence="5">L-aspartate oxidase</fullName>
        <ecNumber evidence="4">1.4.3.16</ecNumber>
    </recommendedName>
    <alternativeName>
        <fullName evidence="11">Quinolinate synthase B</fullName>
    </alternativeName>
</protein>
<dbReference type="RefSeq" id="WP_305997738.1">
    <property type="nucleotide sequence ID" value="NZ_JAVALS010000021.1"/>
</dbReference>
<keyword evidence="16" id="KW-1185">Reference proteome</keyword>
<dbReference type="InterPro" id="IPR027477">
    <property type="entry name" value="Succ_DH/fumarate_Rdtase_cat_sf"/>
</dbReference>
<keyword evidence="13" id="KW-0812">Transmembrane</keyword>
<evidence type="ECO:0000256" key="4">
    <source>
        <dbReference type="ARBA" id="ARBA00012173"/>
    </source>
</evidence>
<dbReference type="SUPFAM" id="SSF46977">
    <property type="entry name" value="Succinate dehydrogenase/fumarate reductase flavoprotein C-terminal domain"/>
    <property type="match status" value="1"/>
</dbReference>
<dbReference type="Pfam" id="PF00890">
    <property type="entry name" value="FAD_binding_2"/>
    <property type="match status" value="1"/>
</dbReference>
<dbReference type="EMBL" id="JAVALS010000021">
    <property type="protein sequence ID" value="MDP5228693.1"/>
    <property type="molecule type" value="Genomic_DNA"/>
</dbReference>
<evidence type="ECO:0000256" key="2">
    <source>
        <dbReference type="ARBA" id="ARBA00004950"/>
    </source>
</evidence>
<evidence type="ECO:0000256" key="1">
    <source>
        <dbReference type="ARBA" id="ARBA00001974"/>
    </source>
</evidence>
<evidence type="ECO:0000313" key="16">
    <source>
        <dbReference type="Proteomes" id="UP001232725"/>
    </source>
</evidence>
<dbReference type="Gene3D" id="1.20.58.100">
    <property type="entry name" value="Fumarate reductase/succinate dehydrogenase flavoprotein-like, C-terminal domain"/>
    <property type="match status" value="1"/>
</dbReference>
<evidence type="ECO:0000256" key="8">
    <source>
        <dbReference type="ARBA" id="ARBA00022827"/>
    </source>
</evidence>
<evidence type="ECO:0000259" key="14">
    <source>
        <dbReference type="Pfam" id="PF00890"/>
    </source>
</evidence>
<comment type="catalytic activity">
    <reaction evidence="12">
        <text>L-aspartate + O2 = iminosuccinate + H2O2</text>
        <dbReference type="Rhea" id="RHEA:25876"/>
        <dbReference type="ChEBI" id="CHEBI:15379"/>
        <dbReference type="ChEBI" id="CHEBI:16240"/>
        <dbReference type="ChEBI" id="CHEBI:29991"/>
        <dbReference type="ChEBI" id="CHEBI:77875"/>
        <dbReference type="EC" id="1.4.3.16"/>
    </reaction>
    <physiologicalReaction direction="left-to-right" evidence="12">
        <dbReference type="Rhea" id="RHEA:25877"/>
    </physiologicalReaction>
</comment>
<comment type="cofactor">
    <cofactor evidence="1">
        <name>FAD</name>
        <dbReference type="ChEBI" id="CHEBI:57692"/>
    </cofactor>
</comment>
<accession>A0ABT9ISZ5</accession>
<comment type="caution">
    <text evidence="15">The sequence shown here is derived from an EMBL/GenBank/DDBJ whole genome shotgun (WGS) entry which is preliminary data.</text>
</comment>
<evidence type="ECO:0000256" key="13">
    <source>
        <dbReference type="SAM" id="Phobius"/>
    </source>
</evidence>